<dbReference type="EMBL" id="LAZR01028643">
    <property type="protein sequence ID" value="KKL61966.1"/>
    <property type="molecule type" value="Genomic_DNA"/>
</dbReference>
<dbReference type="InterPro" id="IPR012337">
    <property type="entry name" value="RNaseH-like_sf"/>
</dbReference>
<dbReference type="GO" id="GO:0003676">
    <property type="term" value="F:nucleic acid binding"/>
    <property type="evidence" value="ECO:0007669"/>
    <property type="project" value="InterPro"/>
</dbReference>
<dbReference type="Pfam" id="PF13683">
    <property type="entry name" value="rve_3"/>
    <property type="match status" value="1"/>
</dbReference>
<proteinExistence type="predicted"/>
<feature type="domain" description="Integrase catalytic" evidence="1">
    <location>
        <begin position="1"/>
        <end position="72"/>
    </location>
</feature>
<evidence type="ECO:0000313" key="2">
    <source>
        <dbReference type="EMBL" id="KKL61966.1"/>
    </source>
</evidence>
<sequence length="101" mass="12368">MKHSRGVPYHPQTQGKIERYHRSMKIVLLQDNHFSTEDLEKDIRAWVNYYNNERYHESLDNLTPADVYFGRAEQRLRERADIKRKTMEERRKIYQQQKEAS</sequence>
<dbReference type="Gene3D" id="3.30.420.10">
    <property type="entry name" value="Ribonuclease H-like superfamily/Ribonuclease H"/>
    <property type="match status" value="1"/>
</dbReference>
<protein>
    <recommendedName>
        <fullName evidence="1">Integrase catalytic domain-containing protein</fullName>
    </recommendedName>
</protein>
<reference evidence="2" key="1">
    <citation type="journal article" date="2015" name="Nature">
        <title>Complex archaea that bridge the gap between prokaryotes and eukaryotes.</title>
        <authorList>
            <person name="Spang A."/>
            <person name="Saw J.H."/>
            <person name="Jorgensen S.L."/>
            <person name="Zaremba-Niedzwiedzka K."/>
            <person name="Martijn J."/>
            <person name="Lind A.E."/>
            <person name="van Eijk R."/>
            <person name="Schleper C."/>
            <person name="Guy L."/>
            <person name="Ettema T.J."/>
        </authorList>
    </citation>
    <scope>NUCLEOTIDE SEQUENCE</scope>
</reference>
<dbReference type="GO" id="GO:0015074">
    <property type="term" value="P:DNA integration"/>
    <property type="evidence" value="ECO:0007669"/>
    <property type="project" value="InterPro"/>
</dbReference>
<comment type="caution">
    <text evidence="2">The sequence shown here is derived from an EMBL/GenBank/DDBJ whole genome shotgun (WGS) entry which is preliminary data.</text>
</comment>
<organism evidence="2">
    <name type="scientific">marine sediment metagenome</name>
    <dbReference type="NCBI Taxonomy" id="412755"/>
    <lineage>
        <taxon>unclassified sequences</taxon>
        <taxon>metagenomes</taxon>
        <taxon>ecological metagenomes</taxon>
    </lineage>
</organism>
<dbReference type="SUPFAM" id="SSF53098">
    <property type="entry name" value="Ribonuclease H-like"/>
    <property type="match status" value="1"/>
</dbReference>
<accession>A0A0F9E6V2</accession>
<dbReference type="InterPro" id="IPR001584">
    <property type="entry name" value="Integrase_cat-core"/>
</dbReference>
<name>A0A0F9E6V2_9ZZZZ</name>
<dbReference type="AlphaFoldDB" id="A0A0F9E6V2"/>
<gene>
    <name evidence="2" type="ORF">LCGC14_2189940</name>
</gene>
<dbReference type="PROSITE" id="PS50994">
    <property type="entry name" value="INTEGRASE"/>
    <property type="match status" value="1"/>
</dbReference>
<evidence type="ECO:0000259" key="1">
    <source>
        <dbReference type="PROSITE" id="PS50994"/>
    </source>
</evidence>
<dbReference type="InterPro" id="IPR036397">
    <property type="entry name" value="RNaseH_sf"/>
</dbReference>